<dbReference type="Proteomes" id="UP000826661">
    <property type="component" value="Chromosome VII"/>
</dbReference>
<reference evidence="1 2" key="1">
    <citation type="journal article" date="2021" name="BMC Genomics">
        <title>Telomere-to-telomere genome assembly of asparaginase-producing Trichoderma simmonsii.</title>
        <authorList>
            <person name="Chung D."/>
            <person name="Kwon Y.M."/>
            <person name="Yang Y."/>
        </authorList>
    </citation>
    <scope>NUCLEOTIDE SEQUENCE [LARGE SCALE GENOMIC DNA]</scope>
    <source>
        <strain evidence="1 2">GH-Sj1</strain>
    </source>
</reference>
<protein>
    <submittedName>
        <fullName evidence="1">Uncharacterized protein</fullName>
    </submittedName>
</protein>
<name>A0A8G0LS70_9HYPO</name>
<evidence type="ECO:0000313" key="2">
    <source>
        <dbReference type="Proteomes" id="UP000826661"/>
    </source>
</evidence>
<proteinExistence type="predicted"/>
<keyword evidence="2" id="KW-1185">Reference proteome</keyword>
<dbReference type="AlphaFoldDB" id="A0A8G0LS70"/>
<evidence type="ECO:0000313" key="1">
    <source>
        <dbReference type="EMBL" id="QYT06003.1"/>
    </source>
</evidence>
<dbReference type="EMBL" id="CP075870">
    <property type="protein sequence ID" value="QYT06003.1"/>
    <property type="molecule type" value="Genomic_DNA"/>
</dbReference>
<organism evidence="1 2">
    <name type="scientific">Trichoderma simmonsii</name>
    <dbReference type="NCBI Taxonomy" id="1491479"/>
    <lineage>
        <taxon>Eukaryota</taxon>
        <taxon>Fungi</taxon>
        <taxon>Dikarya</taxon>
        <taxon>Ascomycota</taxon>
        <taxon>Pezizomycotina</taxon>
        <taxon>Sordariomycetes</taxon>
        <taxon>Hypocreomycetidae</taxon>
        <taxon>Hypocreales</taxon>
        <taxon>Hypocreaceae</taxon>
        <taxon>Trichoderma</taxon>
    </lineage>
</organism>
<dbReference type="PROSITE" id="PS51257">
    <property type="entry name" value="PROKAR_LIPOPROTEIN"/>
    <property type="match status" value="1"/>
</dbReference>
<sequence length="122" mass="13580">MACKRTSMQMQTRCGAHQANVMHAATHHVWSAVSCMCMYIKTPLCKCSAVPLQEWEKNSPSKETPPKTPPARLKPTNHVLVILARLSSSYRPRLFCIEIPIKTSKRSANPFKANESIAAPFG</sequence>
<accession>A0A8G0LS70</accession>
<gene>
    <name evidence="1" type="ORF">H0G86_012869</name>
</gene>